<evidence type="ECO:0000256" key="2">
    <source>
        <dbReference type="ARBA" id="ARBA00022801"/>
    </source>
</evidence>
<evidence type="ECO:0000256" key="1">
    <source>
        <dbReference type="ARBA" id="ARBA00022723"/>
    </source>
</evidence>
<dbReference type="InterPro" id="IPR000760">
    <property type="entry name" value="Inositol_monophosphatase-like"/>
</dbReference>
<evidence type="ECO:0000313" key="6">
    <source>
        <dbReference type="Proteomes" id="UP001304300"/>
    </source>
</evidence>
<dbReference type="PANTHER" id="PTHR20854">
    <property type="entry name" value="INOSITOL MONOPHOSPHATASE"/>
    <property type="match status" value="1"/>
</dbReference>
<dbReference type="GO" id="GO:0046854">
    <property type="term" value="P:phosphatidylinositol phosphate biosynthetic process"/>
    <property type="evidence" value="ECO:0007669"/>
    <property type="project" value="InterPro"/>
</dbReference>
<dbReference type="PROSITE" id="PS00630">
    <property type="entry name" value="IMP_2"/>
    <property type="match status" value="1"/>
</dbReference>
<keyword evidence="2" id="KW-0378">Hydrolase</keyword>
<evidence type="ECO:0000256" key="4">
    <source>
        <dbReference type="PIRSR" id="PIRSR600760-2"/>
    </source>
</evidence>
<feature type="binding site" evidence="4">
    <location>
        <position position="103"/>
    </location>
    <ligand>
        <name>Mg(2+)</name>
        <dbReference type="ChEBI" id="CHEBI:18420"/>
        <label>1</label>
        <note>catalytic</note>
    </ligand>
</feature>
<dbReference type="GO" id="GO:0007165">
    <property type="term" value="P:signal transduction"/>
    <property type="evidence" value="ECO:0007669"/>
    <property type="project" value="TreeGrafter"/>
</dbReference>
<accession>A0AAQ3QXA8</accession>
<dbReference type="AlphaFoldDB" id="A0AAQ3QXA8"/>
<dbReference type="KEGG" id="puo:RZN69_07035"/>
<keyword evidence="6" id="KW-1185">Reference proteome</keyword>
<feature type="binding site" evidence="4">
    <location>
        <position position="102"/>
    </location>
    <ligand>
        <name>Mg(2+)</name>
        <dbReference type="ChEBI" id="CHEBI:18420"/>
        <label>1</label>
        <note>catalytic</note>
    </ligand>
</feature>
<dbReference type="Gene3D" id="3.30.540.10">
    <property type="entry name" value="Fructose-1,6-Bisphosphatase, subunit A, domain 1"/>
    <property type="match status" value="1"/>
</dbReference>
<feature type="binding site" evidence="4">
    <location>
        <position position="80"/>
    </location>
    <ligand>
        <name>Mg(2+)</name>
        <dbReference type="ChEBI" id="CHEBI:18420"/>
        <label>1</label>
        <note>catalytic</note>
    </ligand>
</feature>
<dbReference type="Pfam" id="PF00459">
    <property type="entry name" value="Inositol_P"/>
    <property type="match status" value="1"/>
</dbReference>
<name>A0AAQ3QXA8_9BACT</name>
<gene>
    <name evidence="5" type="ORF">RZN69_07035</name>
</gene>
<proteinExistence type="predicted"/>
<sequence length="282" mass="31668">MGNQKQIAKGSRKEVELRHRINAAKVSLTNQIGFFRSQFGNVSSDWKEDDTRVTFADFAVSEKIFAELRSSFPKDDYCTEEANPFDEVQELNAEYAWVLDPIDGTNNYYLGIPTCAISLAILRNGFPVYGLIYDFALDALLHGGPEHGIMQDNRRLEPVWQSLDPKRSVAAFHFPLEHEDLERLRPWLEHYRVRGFGSAALNLSYAAVAKLEGCVDFKVKVWDIAAAYALISAAGGVFHFNGESPFPLKAFQAQMPNLRCWAGSEEFCNFIAELFPAGVSSI</sequence>
<evidence type="ECO:0000313" key="5">
    <source>
        <dbReference type="EMBL" id="WOO42842.1"/>
    </source>
</evidence>
<feature type="binding site" evidence="4">
    <location>
        <position position="223"/>
    </location>
    <ligand>
        <name>Mg(2+)</name>
        <dbReference type="ChEBI" id="CHEBI:18420"/>
        <label>1</label>
        <note>catalytic</note>
    </ligand>
</feature>
<dbReference type="CDD" id="cd01637">
    <property type="entry name" value="IMPase_like"/>
    <property type="match status" value="1"/>
</dbReference>
<protein>
    <submittedName>
        <fullName evidence="5">Inositol monophosphatase family protein</fullName>
    </submittedName>
</protein>
<dbReference type="PROSITE" id="PS00629">
    <property type="entry name" value="IMP_1"/>
    <property type="match status" value="1"/>
</dbReference>
<dbReference type="InterPro" id="IPR020583">
    <property type="entry name" value="Inositol_monoP_metal-BS"/>
</dbReference>
<dbReference type="GO" id="GO:0046872">
    <property type="term" value="F:metal ion binding"/>
    <property type="evidence" value="ECO:0007669"/>
    <property type="project" value="UniProtKB-KW"/>
</dbReference>
<evidence type="ECO:0000256" key="3">
    <source>
        <dbReference type="ARBA" id="ARBA00022842"/>
    </source>
</evidence>
<dbReference type="GO" id="GO:0008934">
    <property type="term" value="F:inositol monophosphate 1-phosphatase activity"/>
    <property type="evidence" value="ECO:0007669"/>
    <property type="project" value="TreeGrafter"/>
</dbReference>
<dbReference type="GO" id="GO:0006020">
    <property type="term" value="P:inositol metabolic process"/>
    <property type="evidence" value="ECO:0007669"/>
    <property type="project" value="TreeGrafter"/>
</dbReference>
<keyword evidence="1 4" id="KW-0479">Metal-binding</keyword>
<dbReference type="EMBL" id="CP136920">
    <property type="protein sequence ID" value="WOO42842.1"/>
    <property type="molecule type" value="Genomic_DNA"/>
</dbReference>
<dbReference type="Proteomes" id="UP001304300">
    <property type="component" value="Chromosome"/>
</dbReference>
<dbReference type="Gene3D" id="3.40.190.80">
    <property type="match status" value="1"/>
</dbReference>
<keyword evidence="3 4" id="KW-0460">Magnesium</keyword>
<dbReference type="InterPro" id="IPR020550">
    <property type="entry name" value="Inositol_monophosphatase_CS"/>
</dbReference>
<organism evidence="5 6">
    <name type="scientific">Rubellicoccus peritrichatus</name>
    <dbReference type="NCBI Taxonomy" id="3080537"/>
    <lineage>
        <taxon>Bacteria</taxon>
        <taxon>Pseudomonadati</taxon>
        <taxon>Verrucomicrobiota</taxon>
        <taxon>Opitutia</taxon>
        <taxon>Puniceicoccales</taxon>
        <taxon>Cerasicoccaceae</taxon>
        <taxon>Rubellicoccus</taxon>
    </lineage>
</organism>
<feature type="binding site" evidence="4">
    <location>
        <position position="100"/>
    </location>
    <ligand>
        <name>Mg(2+)</name>
        <dbReference type="ChEBI" id="CHEBI:18420"/>
        <label>1</label>
        <note>catalytic</note>
    </ligand>
</feature>
<dbReference type="SUPFAM" id="SSF56655">
    <property type="entry name" value="Carbohydrate phosphatase"/>
    <property type="match status" value="1"/>
</dbReference>
<dbReference type="RefSeq" id="WP_317835372.1">
    <property type="nucleotide sequence ID" value="NZ_CP136920.1"/>
</dbReference>
<reference evidence="5 6" key="1">
    <citation type="submission" date="2023-10" db="EMBL/GenBank/DDBJ databases">
        <title>Rubellicoccus peritrichatus gen. nov., sp. nov., isolated from an algae of coral reef tank.</title>
        <authorList>
            <person name="Luo J."/>
        </authorList>
    </citation>
    <scope>NUCLEOTIDE SEQUENCE [LARGE SCALE GENOMIC DNA]</scope>
    <source>
        <strain evidence="5 6">CR14</strain>
    </source>
</reference>
<dbReference type="PRINTS" id="PR00377">
    <property type="entry name" value="IMPHPHTASES"/>
</dbReference>
<comment type="cofactor">
    <cofactor evidence="4">
        <name>Mg(2+)</name>
        <dbReference type="ChEBI" id="CHEBI:18420"/>
    </cofactor>
</comment>
<dbReference type="PANTHER" id="PTHR20854:SF4">
    <property type="entry name" value="INOSITOL-1-MONOPHOSPHATASE-RELATED"/>
    <property type="match status" value="1"/>
</dbReference>